<organism evidence="1 2">
    <name type="scientific">Pricia antarctica</name>
    <dbReference type="NCBI Taxonomy" id="641691"/>
    <lineage>
        <taxon>Bacteria</taxon>
        <taxon>Pseudomonadati</taxon>
        <taxon>Bacteroidota</taxon>
        <taxon>Flavobacteriia</taxon>
        <taxon>Flavobacteriales</taxon>
        <taxon>Flavobacteriaceae</taxon>
        <taxon>Pricia</taxon>
    </lineage>
</organism>
<proteinExistence type="predicted"/>
<sequence length="30" mass="3256">MKNCTKGKAALLPFAGSELYNLKITSKRDG</sequence>
<dbReference type="EMBL" id="FNAO01000001">
    <property type="protein sequence ID" value="SDD72899.1"/>
    <property type="molecule type" value="Genomic_DNA"/>
</dbReference>
<accession>A0A1G6X484</accession>
<protein>
    <submittedName>
        <fullName evidence="1">Uncharacterized protein</fullName>
    </submittedName>
</protein>
<keyword evidence="2" id="KW-1185">Reference proteome</keyword>
<evidence type="ECO:0000313" key="1">
    <source>
        <dbReference type="EMBL" id="SDD72899.1"/>
    </source>
</evidence>
<gene>
    <name evidence="1" type="ORF">SAMN05421636_101527</name>
</gene>
<dbReference type="AlphaFoldDB" id="A0A1G6X484"/>
<dbReference type="STRING" id="641691.SAMN05421636_101527"/>
<evidence type="ECO:0000313" key="2">
    <source>
        <dbReference type="Proteomes" id="UP000199109"/>
    </source>
</evidence>
<dbReference type="Proteomes" id="UP000199109">
    <property type="component" value="Unassembled WGS sequence"/>
</dbReference>
<name>A0A1G6X484_9FLAO</name>
<reference evidence="1 2" key="1">
    <citation type="submission" date="2016-10" db="EMBL/GenBank/DDBJ databases">
        <authorList>
            <person name="de Groot N.N."/>
        </authorList>
    </citation>
    <scope>NUCLEOTIDE SEQUENCE [LARGE SCALE GENOMIC DNA]</scope>
    <source>
        <strain evidence="1 2">DSM 23421</strain>
    </source>
</reference>